<keyword evidence="8" id="KW-1185">Reference proteome</keyword>
<accession>A0A225DFY8</accession>
<comment type="similarity">
    <text evidence="1 3">Belongs to the TPP enzyme family.</text>
</comment>
<evidence type="ECO:0000313" key="8">
    <source>
        <dbReference type="Proteomes" id="UP000214646"/>
    </source>
</evidence>
<evidence type="ECO:0000256" key="3">
    <source>
        <dbReference type="RuleBase" id="RU362132"/>
    </source>
</evidence>
<dbReference type="GO" id="GO:0003984">
    <property type="term" value="F:acetolactate synthase activity"/>
    <property type="evidence" value="ECO:0007669"/>
    <property type="project" value="TreeGrafter"/>
</dbReference>
<dbReference type="SUPFAM" id="SSF52518">
    <property type="entry name" value="Thiamin diphosphate-binding fold (THDP-binding)"/>
    <property type="match status" value="2"/>
</dbReference>
<dbReference type="GO" id="GO:0009097">
    <property type="term" value="P:isoleucine biosynthetic process"/>
    <property type="evidence" value="ECO:0007669"/>
    <property type="project" value="TreeGrafter"/>
</dbReference>
<dbReference type="PANTHER" id="PTHR18968">
    <property type="entry name" value="THIAMINE PYROPHOSPHATE ENZYMES"/>
    <property type="match status" value="1"/>
</dbReference>
<dbReference type="OrthoDB" id="9785953at2"/>
<dbReference type="CDD" id="cd00568">
    <property type="entry name" value="TPP_enzymes"/>
    <property type="match status" value="1"/>
</dbReference>
<dbReference type="EMBL" id="NIDE01000014">
    <property type="protein sequence ID" value="OWK38554.1"/>
    <property type="molecule type" value="Genomic_DNA"/>
</dbReference>
<gene>
    <name evidence="7" type="ORF">FRUB_07674</name>
</gene>
<evidence type="ECO:0000259" key="6">
    <source>
        <dbReference type="Pfam" id="PF02776"/>
    </source>
</evidence>
<dbReference type="GO" id="GO:0009099">
    <property type="term" value="P:L-valine biosynthetic process"/>
    <property type="evidence" value="ECO:0007669"/>
    <property type="project" value="TreeGrafter"/>
</dbReference>
<feature type="domain" description="Thiamine pyrophosphate enzyme TPP-binding" evidence="5">
    <location>
        <begin position="440"/>
        <end position="586"/>
    </location>
</feature>
<evidence type="ECO:0000259" key="5">
    <source>
        <dbReference type="Pfam" id="PF02775"/>
    </source>
</evidence>
<dbReference type="InterPro" id="IPR029061">
    <property type="entry name" value="THDP-binding"/>
</dbReference>
<dbReference type="Pfam" id="PF02775">
    <property type="entry name" value="TPP_enzyme_C"/>
    <property type="match status" value="1"/>
</dbReference>
<evidence type="ECO:0000256" key="2">
    <source>
        <dbReference type="ARBA" id="ARBA00023052"/>
    </source>
</evidence>
<dbReference type="FunFam" id="3.40.50.970:FF:000007">
    <property type="entry name" value="Acetolactate synthase"/>
    <property type="match status" value="1"/>
</dbReference>
<dbReference type="Gene3D" id="3.40.50.1220">
    <property type="entry name" value="TPP-binding domain"/>
    <property type="match status" value="1"/>
</dbReference>
<dbReference type="InterPro" id="IPR012001">
    <property type="entry name" value="Thiamin_PyroP_enz_TPP-bd_dom"/>
</dbReference>
<dbReference type="InterPro" id="IPR006311">
    <property type="entry name" value="TAT_signal"/>
</dbReference>
<dbReference type="GO" id="GO:0030976">
    <property type="term" value="F:thiamine pyrophosphate binding"/>
    <property type="evidence" value="ECO:0007669"/>
    <property type="project" value="InterPro"/>
</dbReference>
<dbReference type="GO" id="GO:0000287">
    <property type="term" value="F:magnesium ion binding"/>
    <property type="evidence" value="ECO:0007669"/>
    <property type="project" value="InterPro"/>
</dbReference>
<dbReference type="Proteomes" id="UP000214646">
    <property type="component" value="Unassembled WGS sequence"/>
</dbReference>
<dbReference type="Gene3D" id="3.40.50.970">
    <property type="match status" value="2"/>
</dbReference>
<reference evidence="8" key="1">
    <citation type="submission" date="2017-06" db="EMBL/GenBank/DDBJ databases">
        <title>Genome analysis of Fimbriiglobus ruber SP5, the first member of the order Planctomycetales with confirmed chitinolytic capability.</title>
        <authorList>
            <person name="Ravin N.V."/>
            <person name="Rakitin A.L."/>
            <person name="Ivanova A.A."/>
            <person name="Beletsky A.V."/>
            <person name="Kulichevskaya I.S."/>
            <person name="Mardanov A.V."/>
            <person name="Dedysh S.N."/>
        </authorList>
    </citation>
    <scope>NUCLEOTIDE SEQUENCE [LARGE SCALE GENOMIC DNA]</scope>
    <source>
        <strain evidence="8">SP5</strain>
    </source>
</reference>
<dbReference type="PROSITE" id="PS51318">
    <property type="entry name" value="TAT"/>
    <property type="match status" value="1"/>
</dbReference>
<organism evidence="7 8">
    <name type="scientific">Fimbriiglobus ruber</name>
    <dbReference type="NCBI Taxonomy" id="1908690"/>
    <lineage>
        <taxon>Bacteria</taxon>
        <taxon>Pseudomonadati</taxon>
        <taxon>Planctomycetota</taxon>
        <taxon>Planctomycetia</taxon>
        <taxon>Gemmatales</taxon>
        <taxon>Gemmataceae</taxon>
        <taxon>Fimbriiglobus</taxon>
    </lineage>
</organism>
<proteinExistence type="inferred from homology"/>
<dbReference type="InterPro" id="IPR029035">
    <property type="entry name" value="DHS-like_NAD/FAD-binding_dom"/>
</dbReference>
<dbReference type="InterPro" id="IPR011766">
    <property type="entry name" value="TPP_enzyme_TPP-bd"/>
</dbReference>
<dbReference type="PANTHER" id="PTHR18968:SF13">
    <property type="entry name" value="ACETOLACTATE SYNTHASE CATALYTIC SUBUNIT, MITOCHONDRIAL"/>
    <property type="match status" value="1"/>
</dbReference>
<dbReference type="Pfam" id="PF00205">
    <property type="entry name" value="TPP_enzyme_M"/>
    <property type="match status" value="1"/>
</dbReference>
<feature type="domain" description="Thiamine pyrophosphate enzyme central" evidence="4">
    <location>
        <begin position="237"/>
        <end position="378"/>
    </location>
</feature>
<dbReference type="CDD" id="cd07035">
    <property type="entry name" value="TPP_PYR_POX_like"/>
    <property type="match status" value="1"/>
</dbReference>
<protein>
    <submittedName>
        <fullName evidence="7">Acetolactate synthase large subunit</fullName>
    </submittedName>
</protein>
<comment type="caution">
    <text evidence="7">The sequence shown here is derived from an EMBL/GenBank/DDBJ whole genome shotgun (WGS) entry which is preliminary data.</text>
</comment>
<feature type="domain" description="Thiamine pyrophosphate enzyme N-terminal TPP-binding" evidence="6">
    <location>
        <begin position="51"/>
        <end position="155"/>
    </location>
</feature>
<dbReference type="Pfam" id="PF02776">
    <property type="entry name" value="TPP_enzyme_N"/>
    <property type="match status" value="1"/>
</dbReference>
<dbReference type="GO" id="GO:0050660">
    <property type="term" value="F:flavin adenine dinucleotide binding"/>
    <property type="evidence" value="ECO:0007669"/>
    <property type="project" value="TreeGrafter"/>
</dbReference>
<name>A0A225DFY8_9BACT</name>
<evidence type="ECO:0000259" key="4">
    <source>
        <dbReference type="Pfam" id="PF00205"/>
    </source>
</evidence>
<keyword evidence="2 3" id="KW-0786">Thiamine pyrophosphate</keyword>
<dbReference type="SUPFAM" id="SSF52467">
    <property type="entry name" value="DHS-like NAD/FAD-binding domain"/>
    <property type="match status" value="1"/>
</dbReference>
<evidence type="ECO:0000256" key="1">
    <source>
        <dbReference type="ARBA" id="ARBA00007812"/>
    </source>
</evidence>
<evidence type="ECO:0000313" key="7">
    <source>
        <dbReference type="EMBL" id="OWK38554.1"/>
    </source>
</evidence>
<dbReference type="GO" id="GO:0005948">
    <property type="term" value="C:acetolactate synthase complex"/>
    <property type="evidence" value="ECO:0007669"/>
    <property type="project" value="TreeGrafter"/>
</dbReference>
<dbReference type="InterPro" id="IPR012000">
    <property type="entry name" value="Thiamin_PyroP_enz_cen_dom"/>
</dbReference>
<dbReference type="InterPro" id="IPR045229">
    <property type="entry name" value="TPP_enz"/>
</dbReference>
<sequence length="632" mass="66993">MDWSFSRRGLLHGAAVVGGAAVAGIVDRASVSAAPLDRLRQKPGWVVGKLTGAQAVAESLRQECVGCVFGIPGAQENELWDEFKARGVPYLLVAHEFAAACMADGAARATGRPGVLCVVPGPGVTNALTGLGEALLDSSPIVAIVGDVANGDKYRPFQVHSLDTVALLKPVTKCVYPVADVRQIPGAVRQAFRTAAAGEPGPVAVVIPFNLLIDQADFNCPPPADPGLPFDEAAFTKAVALLSDRHRRVGIYAGAGCQDASDQLAAVAELLQAPVATSVSGKGVVSDAHPLAVGWGYGPHASEVAERAFKPDPLHPLRSGVDTLLAIGVKFSEVSTGFYGDPRPRHVVHVDANANNLGKIMAADVCVHADAGLFLGRLLACADSLRRPLDGLLQARIRALKADQNRALCAVPARACGIDPLGLVGALRRQLPEDGLLFTDVTAAEHLAAEYFRVGRPRTYFNPVDNQAMGWSVPAAIGAQRACIGRAVAALVGDGCFLMAMQELSTAAREGLPVKWFILDDHAYHYMQALQKPAYRRTTATVLAKLDYRALAQGFGVGYLEVDRLDALDATVAAAFQTVGPVLVRVATDYGDRKIRWIEAVRERFIVDLTPAQKTRFLTRASMRAVGHQAND</sequence>
<dbReference type="AlphaFoldDB" id="A0A225DFY8"/>